<sequence length="114" mass="12509">MTKRILIRGQSRETKIQGQEEAQPMERYLSATNVPPQGYRLPATGLPPGKLSPILCRTTCQGPSGRGLSPDETKTLAAQLLSPQRCRYSGIETNNASDAREKRRRTGRTASAAR</sequence>
<dbReference type="EMBL" id="JAHRIO010001235">
    <property type="protein sequence ID" value="MEQ2158819.1"/>
    <property type="molecule type" value="Genomic_DNA"/>
</dbReference>
<evidence type="ECO:0000256" key="1">
    <source>
        <dbReference type="SAM" id="MobiDB-lite"/>
    </source>
</evidence>
<feature type="region of interest" description="Disordered" evidence="1">
    <location>
        <begin position="88"/>
        <end position="114"/>
    </location>
</feature>
<evidence type="ECO:0000313" key="2">
    <source>
        <dbReference type="EMBL" id="MEQ2158819.1"/>
    </source>
</evidence>
<evidence type="ECO:0000313" key="3">
    <source>
        <dbReference type="Proteomes" id="UP001476798"/>
    </source>
</evidence>
<organism evidence="2 3">
    <name type="scientific">Goodea atripinnis</name>
    <dbReference type="NCBI Taxonomy" id="208336"/>
    <lineage>
        <taxon>Eukaryota</taxon>
        <taxon>Metazoa</taxon>
        <taxon>Chordata</taxon>
        <taxon>Craniata</taxon>
        <taxon>Vertebrata</taxon>
        <taxon>Euteleostomi</taxon>
        <taxon>Actinopterygii</taxon>
        <taxon>Neopterygii</taxon>
        <taxon>Teleostei</taxon>
        <taxon>Neoteleostei</taxon>
        <taxon>Acanthomorphata</taxon>
        <taxon>Ovalentaria</taxon>
        <taxon>Atherinomorphae</taxon>
        <taxon>Cyprinodontiformes</taxon>
        <taxon>Goodeidae</taxon>
        <taxon>Goodea</taxon>
    </lineage>
</organism>
<comment type="caution">
    <text evidence="2">The sequence shown here is derived from an EMBL/GenBank/DDBJ whole genome shotgun (WGS) entry which is preliminary data.</text>
</comment>
<name>A0ABV0MJC0_9TELE</name>
<keyword evidence="3" id="KW-1185">Reference proteome</keyword>
<dbReference type="Proteomes" id="UP001476798">
    <property type="component" value="Unassembled WGS sequence"/>
</dbReference>
<accession>A0ABV0MJC0</accession>
<reference evidence="2 3" key="1">
    <citation type="submission" date="2021-06" db="EMBL/GenBank/DDBJ databases">
        <authorList>
            <person name="Palmer J.M."/>
        </authorList>
    </citation>
    <scope>NUCLEOTIDE SEQUENCE [LARGE SCALE GENOMIC DNA]</scope>
    <source>
        <strain evidence="2 3">GA_2019</strain>
        <tissue evidence="2">Muscle</tissue>
    </source>
</reference>
<proteinExistence type="predicted"/>
<feature type="region of interest" description="Disordered" evidence="1">
    <location>
        <begin position="1"/>
        <end position="24"/>
    </location>
</feature>
<gene>
    <name evidence="2" type="ORF">GOODEAATRI_016183</name>
</gene>
<protein>
    <submittedName>
        <fullName evidence="2">Uncharacterized protein</fullName>
    </submittedName>
</protein>